<gene>
    <name evidence="2" type="ORF">SAMN05421812_111119</name>
</gene>
<organism evidence="2 3">
    <name type="scientific">Asanoa hainanensis</name>
    <dbReference type="NCBI Taxonomy" id="560556"/>
    <lineage>
        <taxon>Bacteria</taxon>
        <taxon>Bacillati</taxon>
        <taxon>Actinomycetota</taxon>
        <taxon>Actinomycetes</taxon>
        <taxon>Micromonosporales</taxon>
        <taxon>Micromonosporaceae</taxon>
        <taxon>Asanoa</taxon>
    </lineage>
</organism>
<evidence type="ECO:0000313" key="2">
    <source>
        <dbReference type="EMBL" id="SNT59099.1"/>
    </source>
</evidence>
<protein>
    <submittedName>
        <fullName evidence="2">Uncharacterized protein</fullName>
    </submittedName>
</protein>
<dbReference type="EMBL" id="FZPH01000011">
    <property type="protein sequence ID" value="SNT59099.1"/>
    <property type="molecule type" value="Genomic_DNA"/>
</dbReference>
<evidence type="ECO:0000313" key="3">
    <source>
        <dbReference type="Proteomes" id="UP000198362"/>
    </source>
</evidence>
<keyword evidence="3" id="KW-1185">Reference proteome</keyword>
<reference evidence="2 3" key="1">
    <citation type="submission" date="2017-06" db="EMBL/GenBank/DDBJ databases">
        <authorList>
            <person name="Kim H.J."/>
            <person name="Triplett B.A."/>
        </authorList>
    </citation>
    <scope>NUCLEOTIDE SEQUENCE [LARGE SCALE GENOMIC DNA]</scope>
    <source>
        <strain evidence="2 3">CGMCC 4.5593</strain>
    </source>
</reference>
<dbReference type="AlphaFoldDB" id="A0A239NYB5"/>
<dbReference type="Proteomes" id="UP000198362">
    <property type="component" value="Unassembled WGS sequence"/>
</dbReference>
<accession>A0A239NYB5</accession>
<dbReference type="RefSeq" id="WP_089253033.1">
    <property type="nucleotide sequence ID" value="NZ_FZPH01000011.1"/>
</dbReference>
<proteinExistence type="predicted"/>
<sequence>MSHPQTTVPEWQMTPRARKAFTVLIVSAVAVLLAGSAWMTYDFQFRQDSGLEACGSLAGGSSVELNESEYRALHGMFARSSRPLLREQGVRAIEAGVLTARGPSLFAVLHPSNAEAAALRSACVAEGALAD</sequence>
<keyword evidence="1" id="KW-1133">Transmembrane helix</keyword>
<keyword evidence="1" id="KW-0812">Transmembrane</keyword>
<dbReference type="OrthoDB" id="3382335at2"/>
<feature type="transmembrane region" description="Helical" evidence="1">
    <location>
        <begin position="20"/>
        <end position="41"/>
    </location>
</feature>
<name>A0A239NYB5_9ACTN</name>
<evidence type="ECO:0000256" key="1">
    <source>
        <dbReference type="SAM" id="Phobius"/>
    </source>
</evidence>
<keyword evidence="1" id="KW-0472">Membrane</keyword>